<dbReference type="PANTHER" id="PTHR46093">
    <property type="entry name" value="ACYL-COA-BINDING DOMAIN-CONTAINING PROTEIN 5"/>
    <property type="match status" value="1"/>
</dbReference>
<feature type="compositionally biased region" description="Polar residues" evidence="3">
    <location>
        <begin position="517"/>
        <end position="539"/>
    </location>
</feature>
<gene>
    <name evidence="4" type="ORF">IE077_004151</name>
</gene>
<dbReference type="SUPFAM" id="SSF117281">
    <property type="entry name" value="Kelch motif"/>
    <property type="match status" value="1"/>
</dbReference>
<dbReference type="Gene3D" id="2.120.10.80">
    <property type="entry name" value="Kelch-type beta propeller"/>
    <property type="match status" value="2"/>
</dbReference>
<dbReference type="EMBL" id="JADAQX010000647">
    <property type="protein sequence ID" value="KAF8819669.1"/>
    <property type="molecule type" value="Genomic_DNA"/>
</dbReference>
<evidence type="ECO:0000256" key="1">
    <source>
        <dbReference type="ARBA" id="ARBA00022441"/>
    </source>
</evidence>
<feature type="region of interest" description="Disordered" evidence="3">
    <location>
        <begin position="698"/>
        <end position="717"/>
    </location>
</feature>
<evidence type="ECO:0000313" key="5">
    <source>
        <dbReference type="Proteomes" id="UP000823046"/>
    </source>
</evidence>
<keyword evidence="1" id="KW-0880">Kelch repeat</keyword>
<organism evidence="4 5">
    <name type="scientific">Cardiosporidium cionae</name>
    <dbReference type="NCBI Taxonomy" id="476202"/>
    <lineage>
        <taxon>Eukaryota</taxon>
        <taxon>Sar</taxon>
        <taxon>Alveolata</taxon>
        <taxon>Apicomplexa</taxon>
        <taxon>Aconoidasida</taxon>
        <taxon>Nephromycida</taxon>
        <taxon>Cardiosporidium</taxon>
    </lineage>
</organism>
<name>A0ABQ7J6R0_9APIC</name>
<feature type="region of interest" description="Disordered" evidence="3">
    <location>
        <begin position="513"/>
        <end position="539"/>
    </location>
</feature>
<evidence type="ECO:0000313" key="4">
    <source>
        <dbReference type="EMBL" id="KAF8819669.1"/>
    </source>
</evidence>
<dbReference type="InterPro" id="IPR015915">
    <property type="entry name" value="Kelch-typ_b-propeller"/>
</dbReference>
<dbReference type="Proteomes" id="UP000823046">
    <property type="component" value="Unassembled WGS sequence"/>
</dbReference>
<accession>A0ABQ7J6R0</accession>
<keyword evidence="5" id="KW-1185">Reference proteome</keyword>
<protein>
    <submittedName>
        <fullName evidence="4">Uncharacterized protein</fullName>
    </submittedName>
</protein>
<dbReference type="Pfam" id="PF24681">
    <property type="entry name" value="Kelch_KLHDC2_KLHL20_DRC7"/>
    <property type="match status" value="1"/>
</dbReference>
<sequence length="717" mass="78596">MASHFTRIQNEYPEGRIGASLTPLNGEKCAILFAGAISKYFLQERERDTSASNDEVGDGFPLHTRNDLFLCNYDDTLPGPASFRWFPLTASNPPEGRVFHASTLIEAQNELWLFVYGGKTNSTTLCTDELYLLCLSCDENQLQWVKLSCKGNSPGRRFGHTMIFMESSLILFGGHNGDTALNDVWIIDFRISSTLTNGTPSLEWKEINFYGALRPLSRYHHAAVSYSDGLHTSMIIYGGCIEEDLPRSRVYSLQRNEEGHWYWRILPVWVKCLREQRSHHTLVALNDKILIVGGIGESRDASSFETTLKVAVYNMKTFAFHYYHDSVERVPEISNTFRFLPVYCLQFGHQSWLLGNRVYSWGGCSPVHSIPFDSMDFEELLITDLLSGTELAALHYTRTKVCTSGVPLAGSNPLLSSLLSKCYSEISLSASKCPSSGNEMAAHLPASTTDISHLGLDKIGNIVGLPATLSYCPWNLYFLLVASEIPLNLCGISGINERLSTLNSMTLVSSAMRGNPPSISSGDPATPSSSRGDTPTTSDFLPIGALSKDSITFLPVISSSNNTSPNLSLCSYPRTGRTRPLRAAASAALEGFKKLPAVISLGDYAVIENPSIEPLSSSVNLNASSRISEDSASKNFDESVGESPFISYNLPSTACPNFAKHEVEMEGGEASGALSGKVHAPFRERSCEEIESQLSVFPSSKKLKPSMNDPETPEAPL</sequence>
<evidence type="ECO:0000256" key="3">
    <source>
        <dbReference type="SAM" id="MobiDB-lite"/>
    </source>
</evidence>
<proteinExistence type="predicted"/>
<keyword evidence="2" id="KW-0677">Repeat</keyword>
<comment type="caution">
    <text evidence="4">The sequence shown here is derived from an EMBL/GenBank/DDBJ whole genome shotgun (WGS) entry which is preliminary data.</text>
</comment>
<evidence type="ECO:0000256" key="2">
    <source>
        <dbReference type="ARBA" id="ARBA00022737"/>
    </source>
</evidence>
<reference evidence="4 5" key="1">
    <citation type="journal article" date="2020" name="bioRxiv">
        <title>Metabolic contributions of an alphaproteobacterial endosymbiont in the apicomplexan Cardiosporidium cionae.</title>
        <authorList>
            <person name="Hunter E.S."/>
            <person name="Paight C.J."/>
            <person name="Lane C.E."/>
        </authorList>
    </citation>
    <scope>NUCLEOTIDE SEQUENCE [LARGE SCALE GENOMIC DNA]</scope>
    <source>
        <strain evidence="4">ESH_2018</strain>
    </source>
</reference>
<dbReference type="PANTHER" id="PTHR46093:SF18">
    <property type="entry name" value="FIBRONECTIN TYPE-III DOMAIN-CONTAINING PROTEIN"/>
    <property type="match status" value="1"/>
</dbReference>